<dbReference type="SUPFAM" id="SSF53955">
    <property type="entry name" value="Lysozyme-like"/>
    <property type="match status" value="1"/>
</dbReference>
<evidence type="ECO:0000313" key="5">
    <source>
        <dbReference type="Proteomes" id="UP000019113"/>
    </source>
</evidence>
<dbReference type="InterPro" id="IPR023346">
    <property type="entry name" value="Lysozyme-like_dom_sf"/>
</dbReference>
<dbReference type="Proteomes" id="UP000019113">
    <property type="component" value="Unassembled WGS sequence"/>
</dbReference>
<dbReference type="OrthoDB" id="9772911at2"/>
<feature type="active site" evidence="1">
    <location>
        <position position="132"/>
    </location>
</feature>
<dbReference type="CDD" id="cd13399">
    <property type="entry name" value="Slt35-like"/>
    <property type="match status" value="1"/>
</dbReference>
<dbReference type="NCBIfam" id="TIGR02282">
    <property type="entry name" value="MltB"/>
    <property type="match status" value="1"/>
</dbReference>
<evidence type="ECO:0000259" key="3">
    <source>
        <dbReference type="Pfam" id="PF13406"/>
    </source>
</evidence>
<dbReference type="Pfam" id="PF13406">
    <property type="entry name" value="SLT_2"/>
    <property type="match status" value="1"/>
</dbReference>
<dbReference type="RefSeq" id="WP_021817177.1">
    <property type="nucleotide sequence ID" value="NZ_AVBC01000011.1"/>
</dbReference>
<accession>W1NCI3</accession>
<dbReference type="GO" id="GO:0008933">
    <property type="term" value="F:peptidoglycan lytic transglycosylase activity"/>
    <property type="evidence" value="ECO:0007669"/>
    <property type="project" value="TreeGrafter"/>
</dbReference>
<gene>
    <name evidence="4" type="ORF">BJB45_18130</name>
</gene>
<dbReference type="PATRIC" id="fig|1178482.3.peg.230"/>
<keyword evidence="5" id="KW-1185">Reference proteome</keyword>
<dbReference type="FunFam" id="1.10.8.350:FF:000001">
    <property type="entry name" value="Lytic murein transglycosylase B"/>
    <property type="match status" value="1"/>
</dbReference>
<evidence type="ECO:0000256" key="1">
    <source>
        <dbReference type="PIRSR" id="PIRSR611757-1"/>
    </source>
</evidence>
<protein>
    <recommendedName>
        <fullName evidence="3">Transglycosylase SLT domain-containing protein</fullName>
    </recommendedName>
</protein>
<dbReference type="Gene3D" id="1.10.530.10">
    <property type="match status" value="1"/>
</dbReference>
<evidence type="ECO:0000313" key="4">
    <source>
        <dbReference type="EMBL" id="ERL53193.1"/>
    </source>
</evidence>
<dbReference type="InterPro" id="IPR043426">
    <property type="entry name" value="MltB-like"/>
</dbReference>
<sequence>MKVPPFQGKGGVRAALCMLLVAMPMTASAADFDPAESAQVRAMVDRVASEGVSREWLNDAISHAQFKSSVLDAMSGAAEYNMTWERYRRIFLDEERIDQGAAFIQTHLETFERAEREFGVAPEIIAAILGVETRYGRITGDHRVLDSLSTLAFHHPRRGDFFLGELEAFLQIAYEQEVDPTELKGSYAGAMGYPQFIPTSYQAYAVDFDGDGHRDLWTNPDDVIGSVANYFAEHRWQRDGRIYWDAEGPGSPPSSIAFNRADRPDVSVGELAAVGIVPEESLPADQQVVPLALDMGDGVTQYRMGGENFYVITRYNHSYLYAMAVTELAEAIAEVRELAEGSWLQATETEPQT</sequence>
<dbReference type="InterPro" id="IPR011757">
    <property type="entry name" value="Lytic_transglycosylase_MltB"/>
</dbReference>
<dbReference type="Gene3D" id="1.10.8.350">
    <property type="entry name" value="Bacterial muramidase"/>
    <property type="match status" value="1"/>
</dbReference>
<dbReference type="InterPro" id="IPR031304">
    <property type="entry name" value="SLT_2"/>
</dbReference>
<feature type="signal peptide" evidence="2">
    <location>
        <begin position="1"/>
        <end position="29"/>
    </location>
</feature>
<proteinExistence type="predicted"/>
<evidence type="ECO:0000256" key="2">
    <source>
        <dbReference type="SAM" id="SignalP"/>
    </source>
</evidence>
<name>W1NCI3_9GAMM</name>
<dbReference type="PANTHER" id="PTHR30163:SF9">
    <property type="entry name" value="MEMBRANE-BOUND LYTIC MUREIN TRANSGLYCOSYLASE B"/>
    <property type="match status" value="1"/>
</dbReference>
<dbReference type="AlphaFoldDB" id="W1NCI3"/>
<feature type="chain" id="PRO_5009977510" description="Transglycosylase SLT domain-containing protein" evidence="2">
    <location>
        <begin position="30"/>
        <end position="353"/>
    </location>
</feature>
<dbReference type="KEGG" id="hhu:AR456_11795"/>
<comment type="caution">
    <text evidence="4">The sequence shown here is derived from an EMBL/GenBank/DDBJ whole genome shotgun (WGS) entry which is preliminary data.</text>
</comment>
<keyword evidence="2" id="KW-0732">Signal</keyword>
<dbReference type="STRING" id="1178482.AR456_11795"/>
<dbReference type="eggNOG" id="COG2951">
    <property type="taxonomic scope" value="Bacteria"/>
</dbReference>
<feature type="domain" description="Transglycosylase SLT" evidence="3">
    <location>
        <begin position="38"/>
        <end position="330"/>
    </location>
</feature>
<reference evidence="4 5" key="1">
    <citation type="submission" date="2013-08" db="EMBL/GenBank/DDBJ databases">
        <title>draft genome of Halomonas huanghegensis, strain BJGMM-B45T.</title>
        <authorList>
            <person name="Miao C."/>
            <person name="Wan Y."/>
            <person name="Jin W."/>
        </authorList>
    </citation>
    <scope>NUCLEOTIDE SEQUENCE [LARGE SCALE GENOMIC DNA]</scope>
    <source>
        <strain evidence="4 5">BJGMM-B45</strain>
    </source>
</reference>
<organism evidence="4 5">
    <name type="scientific">Halomonas huangheensis</name>
    <dbReference type="NCBI Taxonomy" id="1178482"/>
    <lineage>
        <taxon>Bacteria</taxon>
        <taxon>Pseudomonadati</taxon>
        <taxon>Pseudomonadota</taxon>
        <taxon>Gammaproteobacteria</taxon>
        <taxon>Oceanospirillales</taxon>
        <taxon>Halomonadaceae</taxon>
        <taxon>Halomonas</taxon>
    </lineage>
</organism>
<dbReference type="EMBL" id="AVBC01000011">
    <property type="protein sequence ID" value="ERL53193.1"/>
    <property type="molecule type" value="Genomic_DNA"/>
</dbReference>
<dbReference type="GO" id="GO:0009253">
    <property type="term" value="P:peptidoglycan catabolic process"/>
    <property type="evidence" value="ECO:0007669"/>
    <property type="project" value="TreeGrafter"/>
</dbReference>
<dbReference type="PANTHER" id="PTHR30163">
    <property type="entry name" value="MEMBRANE-BOUND LYTIC MUREIN TRANSGLYCOSYLASE B"/>
    <property type="match status" value="1"/>
</dbReference>